<sequence length="397" mass="44657">MGILANTVSLCQFRVVGEKPSGDLFDWAGERLAANRFQSIDRGSEELSVGWVQLDDPQQAGFERPNSYRRDHWLCFSLRRDQRKVPARLLKEHYERAEAEFLQNNPGLKRVPKQKKEELREAVKASLLARTLPTPAVYDAVWDTESGLVSFTSLGSKQIELFCDLFKQTFEGLRLVAFHPYARAGAVIPDQLRPALETANRAETDTVSDLMEKNAWLGEDFLLWLLDQTLHASGEFAVSRPGPAVEGEGFVAYLNDRLVISGASESGVQKLVLSGPQDRFSEACTALLAGKTLQEAVIYLEKGEDVWKLSLKAPAFHFAGLRAPGVQLEKDDLTDPDLEREALFFERMHLLQSGLQLFDSLLAHFLEQRLAPEWPESQKAIMQRLQQANEPASRQPH</sequence>
<dbReference type="InterPro" id="IPR007476">
    <property type="entry name" value="RdgC"/>
</dbReference>
<dbReference type="EMBL" id="VNIB01000004">
    <property type="protein sequence ID" value="TYO98894.1"/>
    <property type="molecule type" value="Genomic_DNA"/>
</dbReference>
<keyword evidence="2" id="KW-1185">Reference proteome</keyword>
<keyword evidence="1" id="KW-0378">Hydrolase</keyword>
<keyword evidence="1" id="KW-0540">Nuclease</keyword>
<evidence type="ECO:0000313" key="1">
    <source>
        <dbReference type="EMBL" id="TYO98894.1"/>
    </source>
</evidence>
<dbReference type="RefSeq" id="WP_148895366.1">
    <property type="nucleotide sequence ID" value="NZ_VNIB01000004.1"/>
</dbReference>
<comment type="caution">
    <text evidence="1">The sequence shown here is derived from an EMBL/GenBank/DDBJ whole genome shotgun (WGS) entry which is preliminary data.</text>
</comment>
<dbReference type="Proteomes" id="UP000324159">
    <property type="component" value="Unassembled WGS sequence"/>
</dbReference>
<dbReference type="AlphaFoldDB" id="A0A5D3WL89"/>
<dbReference type="GO" id="GO:0006310">
    <property type="term" value="P:DNA recombination"/>
    <property type="evidence" value="ECO:0007669"/>
    <property type="project" value="InterPro"/>
</dbReference>
<dbReference type="OrthoDB" id="9793997at2"/>
<keyword evidence="1" id="KW-0269">Exonuclease</keyword>
<reference evidence="1 2" key="1">
    <citation type="submission" date="2019-07" db="EMBL/GenBank/DDBJ databases">
        <title>Genomic Encyclopedia of Type Strains, Phase IV (KMG-IV): sequencing the most valuable type-strain genomes for metagenomic binning, comparative biology and taxonomic classification.</title>
        <authorList>
            <person name="Goeker M."/>
        </authorList>
    </citation>
    <scope>NUCLEOTIDE SEQUENCE [LARGE SCALE GENOMIC DNA]</scope>
    <source>
        <strain evidence="1 2">SS015</strain>
    </source>
</reference>
<gene>
    <name evidence="1" type="ORF">EDC39_10417</name>
</gene>
<dbReference type="GO" id="GO:0004527">
    <property type="term" value="F:exonuclease activity"/>
    <property type="evidence" value="ECO:0007669"/>
    <property type="project" value="UniProtKB-KW"/>
</dbReference>
<organism evidence="1 2">
    <name type="scientific">Geothermobacter ehrlichii</name>
    <dbReference type="NCBI Taxonomy" id="213224"/>
    <lineage>
        <taxon>Bacteria</taxon>
        <taxon>Pseudomonadati</taxon>
        <taxon>Thermodesulfobacteriota</taxon>
        <taxon>Desulfuromonadia</taxon>
        <taxon>Desulfuromonadales</taxon>
        <taxon>Geothermobacteraceae</taxon>
        <taxon>Geothermobacter</taxon>
    </lineage>
</organism>
<dbReference type="Pfam" id="PF04381">
    <property type="entry name" value="RdgC"/>
    <property type="match status" value="1"/>
</dbReference>
<proteinExistence type="predicted"/>
<protein>
    <submittedName>
        <fullName evidence="1">Putative exonuclease RdgC</fullName>
    </submittedName>
</protein>
<name>A0A5D3WL89_9BACT</name>
<evidence type="ECO:0000313" key="2">
    <source>
        <dbReference type="Proteomes" id="UP000324159"/>
    </source>
</evidence>
<accession>A0A5D3WL89</accession>